<dbReference type="EMBL" id="BAAAUG010000105">
    <property type="protein sequence ID" value="GAA3125831.1"/>
    <property type="molecule type" value="Genomic_DNA"/>
</dbReference>
<feature type="region of interest" description="Disordered" evidence="1">
    <location>
        <begin position="226"/>
        <end position="248"/>
    </location>
</feature>
<evidence type="ECO:0000256" key="2">
    <source>
        <dbReference type="SAM" id="SignalP"/>
    </source>
</evidence>
<keyword evidence="4" id="KW-1185">Reference proteome</keyword>
<evidence type="ECO:0000313" key="4">
    <source>
        <dbReference type="Proteomes" id="UP001501637"/>
    </source>
</evidence>
<dbReference type="Proteomes" id="UP001501637">
    <property type="component" value="Unassembled WGS sequence"/>
</dbReference>
<keyword evidence="2" id="KW-0732">Signal</keyword>
<feature type="compositionally biased region" description="Low complexity" evidence="1">
    <location>
        <begin position="164"/>
        <end position="182"/>
    </location>
</feature>
<name>A0ABP6MTU5_9ACTN</name>
<feature type="signal peptide" evidence="2">
    <location>
        <begin position="1"/>
        <end position="20"/>
    </location>
</feature>
<organism evidence="3 4">
    <name type="scientific">Streptomyces rectiviolaceus</name>
    <dbReference type="NCBI Taxonomy" id="332591"/>
    <lineage>
        <taxon>Bacteria</taxon>
        <taxon>Bacillati</taxon>
        <taxon>Actinomycetota</taxon>
        <taxon>Actinomycetes</taxon>
        <taxon>Kitasatosporales</taxon>
        <taxon>Streptomycetaceae</taxon>
        <taxon>Streptomyces</taxon>
    </lineage>
</organism>
<evidence type="ECO:0000313" key="3">
    <source>
        <dbReference type="EMBL" id="GAA3125831.1"/>
    </source>
</evidence>
<comment type="caution">
    <text evidence="3">The sequence shown here is derived from an EMBL/GenBank/DDBJ whole genome shotgun (WGS) entry which is preliminary data.</text>
</comment>
<evidence type="ECO:0000256" key="1">
    <source>
        <dbReference type="SAM" id="MobiDB-lite"/>
    </source>
</evidence>
<gene>
    <name evidence="3" type="ORF">GCM10010449_54130</name>
</gene>
<protein>
    <submittedName>
        <fullName evidence="3">Uncharacterized protein</fullName>
    </submittedName>
</protein>
<feature type="compositionally biased region" description="Basic and acidic residues" evidence="1">
    <location>
        <begin position="236"/>
        <end position="248"/>
    </location>
</feature>
<proteinExistence type="predicted"/>
<feature type="region of interest" description="Disordered" evidence="1">
    <location>
        <begin position="156"/>
        <end position="202"/>
    </location>
</feature>
<accession>A0ABP6MTU5</accession>
<feature type="chain" id="PRO_5045710064" evidence="2">
    <location>
        <begin position="21"/>
        <end position="248"/>
    </location>
</feature>
<sequence>MAGLAAALTLVVMGAPQAVAGGPTSVLVVSPESGQSTALYVSDKEYGDLERCLGDMDGIGGGRREQPPGLAMGDGSRQINVTWMAHDVQPWRVDRAYPVASGSKDGEEGKDGTDTAAVWVHTTTDVESMRGTWHKAKDPARLTALFKKLGVMGAPTDKGDHAIAPGADSAPPPTSASETAPEQAASGRTAGPPGDGGTDWWWAIPGAAAGAAGALLLRGPLTERRPFLASLRGRRPHEDGPRQELRDL</sequence>
<reference evidence="4" key="1">
    <citation type="journal article" date="2019" name="Int. J. Syst. Evol. Microbiol.">
        <title>The Global Catalogue of Microorganisms (GCM) 10K type strain sequencing project: providing services to taxonomists for standard genome sequencing and annotation.</title>
        <authorList>
            <consortium name="The Broad Institute Genomics Platform"/>
            <consortium name="The Broad Institute Genome Sequencing Center for Infectious Disease"/>
            <person name="Wu L."/>
            <person name="Ma J."/>
        </authorList>
    </citation>
    <scope>NUCLEOTIDE SEQUENCE [LARGE SCALE GENOMIC DNA]</scope>
    <source>
        <strain evidence="4">JCM 9092</strain>
    </source>
</reference>